<dbReference type="PANTHER" id="PTHR30151">
    <property type="entry name" value="ALKANE SULFONATE ABC TRANSPORTER-RELATED, MEMBRANE SUBUNIT"/>
    <property type="match status" value="1"/>
</dbReference>
<evidence type="ECO:0000256" key="7">
    <source>
        <dbReference type="RuleBase" id="RU363032"/>
    </source>
</evidence>
<dbReference type="InterPro" id="IPR035906">
    <property type="entry name" value="MetI-like_sf"/>
</dbReference>
<dbReference type="PANTHER" id="PTHR30151:SF0">
    <property type="entry name" value="ABC TRANSPORTER PERMEASE PROTEIN MJ0413-RELATED"/>
    <property type="match status" value="1"/>
</dbReference>
<dbReference type="Gene3D" id="1.10.3720.10">
    <property type="entry name" value="MetI-like"/>
    <property type="match status" value="1"/>
</dbReference>
<gene>
    <name evidence="10" type="ORF">D3272_11335</name>
</gene>
<protein>
    <submittedName>
        <fullName evidence="10">ABC transporter permease subunit</fullName>
    </submittedName>
</protein>
<dbReference type="GO" id="GO:0055085">
    <property type="term" value="P:transmembrane transport"/>
    <property type="evidence" value="ECO:0007669"/>
    <property type="project" value="InterPro"/>
</dbReference>
<reference evidence="10 11" key="2">
    <citation type="submission" date="2019-02" db="EMBL/GenBank/DDBJ databases">
        <title>'Lichenibacterium ramalinii' gen. nov. sp. nov., 'Lichenibacterium minor' gen. nov. sp. nov.</title>
        <authorList>
            <person name="Pankratov T."/>
        </authorList>
    </citation>
    <scope>NUCLEOTIDE SEQUENCE [LARGE SCALE GENOMIC DNA]</scope>
    <source>
        <strain evidence="10 11">RmlP001</strain>
    </source>
</reference>
<keyword evidence="4 7" id="KW-0812">Transmembrane</keyword>
<evidence type="ECO:0000313" key="11">
    <source>
        <dbReference type="Proteomes" id="UP000289411"/>
    </source>
</evidence>
<evidence type="ECO:0000256" key="6">
    <source>
        <dbReference type="ARBA" id="ARBA00023136"/>
    </source>
</evidence>
<dbReference type="PROSITE" id="PS50928">
    <property type="entry name" value="ABC_TM1"/>
    <property type="match status" value="1"/>
</dbReference>
<keyword evidence="5 7" id="KW-1133">Transmembrane helix</keyword>
<evidence type="ECO:0000313" key="10">
    <source>
        <dbReference type="EMBL" id="RYB05044.1"/>
    </source>
</evidence>
<evidence type="ECO:0000256" key="1">
    <source>
        <dbReference type="ARBA" id="ARBA00004651"/>
    </source>
</evidence>
<accession>A0A4Q2RGT5</accession>
<keyword evidence="2 7" id="KW-0813">Transport</keyword>
<dbReference type="EMBL" id="QYBC01000008">
    <property type="protein sequence ID" value="RYB05044.1"/>
    <property type="molecule type" value="Genomic_DNA"/>
</dbReference>
<reference evidence="10 11" key="1">
    <citation type="submission" date="2018-09" db="EMBL/GenBank/DDBJ databases">
        <authorList>
            <person name="Grouzdev D.S."/>
            <person name="Krutkina M.S."/>
        </authorList>
    </citation>
    <scope>NUCLEOTIDE SEQUENCE [LARGE SCALE GENOMIC DNA]</scope>
    <source>
        <strain evidence="10 11">RmlP001</strain>
    </source>
</reference>
<evidence type="ECO:0000259" key="9">
    <source>
        <dbReference type="PROSITE" id="PS50928"/>
    </source>
</evidence>
<organism evidence="10 11">
    <name type="scientific">Lichenibacterium ramalinae</name>
    <dbReference type="NCBI Taxonomy" id="2316527"/>
    <lineage>
        <taxon>Bacteria</taxon>
        <taxon>Pseudomonadati</taxon>
        <taxon>Pseudomonadota</taxon>
        <taxon>Alphaproteobacteria</taxon>
        <taxon>Hyphomicrobiales</taxon>
        <taxon>Lichenihabitantaceae</taxon>
        <taxon>Lichenibacterium</taxon>
    </lineage>
</organism>
<keyword evidence="6 7" id="KW-0472">Membrane</keyword>
<dbReference type="CDD" id="cd06261">
    <property type="entry name" value="TM_PBP2"/>
    <property type="match status" value="1"/>
</dbReference>
<evidence type="ECO:0000256" key="4">
    <source>
        <dbReference type="ARBA" id="ARBA00022692"/>
    </source>
</evidence>
<feature type="domain" description="ABC transmembrane type-1" evidence="9">
    <location>
        <begin position="113"/>
        <end position="302"/>
    </location>
</feature>
<comment type="subcellular location">
    <subcellularLocation>
        <location evidence="1 7">Cell membrane</location>
        <topology evidence="1 7">Multi-pass membrane protein</topology>
    </subcellularLocation>
</comment>
<dbReference type="OrthoDB" id="4926350at2"/>
<feature type="transmembrane region" description="Helical" evidence="7">
    <location>
        <begin position="119"/>
        <end position="139"/>
    </location>
</feature>
<feature type="transmembrane region" description="Helical" evidence="7">
    <location>
        <begin position="278"/>
        <end position="298"/>
    </location>
</feature>
<feature type="transmembrane region" description="Helical" evidence="7">
    <location>
        <begin position="235"/>
        <end position="254"/>
    </location>
</feature>
<dbReference type="GO" id="GO:0005886">
    <property type="term" value="C:plasma membrane"/>
    <property type="evidence" value="ECO:0007669"/>
    <property type="project" value="UniProtKB-SubCell"/>
</dbReference>
<evidence type="ECO:0000256" key="8">
    <source>
        <dbReference type="SAM" id="MobiDB-lite"/>
    </source>
</evidence>
<evidence type="ECO:0000256" key="3">
    <source>
        <dbReference type="ARBA" id="ARBA00022475"/>
    </source>
</evidence>
<dbReference type="InterPro" id="IPR000515">
    <property type="entry name" value="MetI-like"/>
</dbReference>
<comment type="similarity">
    <text evidence="7">Belongs to the binding-protein-dependent transport system permease family.</text>
</comment>
<name>A0A4Q2RGT5_9HYPH</name>
<dbReference type="AlphaFoldDB" id="A0A4Q2RGT5"/>
<proteinExistence type="inferred from homology"/>
<feature type="transmembrane region" description="Helical" evidence="7">
    <location>
        <begin position="151"/>
        <end position="173"/>
    </location>
</feature>
<dbReference type="Pfam" id="PF00528">
    <property type="entry name" value="BPD_transp_1"/>
    <property type="match status" value="1"/>
</dbReference>
<comment type="caution">
    <text evidence="10">The sequence shown here is derived from an EMBL/GenBank/DDBJ whole genome shotgun (WGS) entry which is preliminary data.</text>
</comment>
<feature type="region of interest" description="Disordered" evidence="8">
    <location>
        <begin position="1"/>
        <end position="20"/>
    </location>
</feature>
<keyword evidence="11" id="KW-1185">Reference proteome</keyword>
<evidence type="ECO:0000256" key="5">
    <source>
        <dbReference type="ARBA" id="ARBA00022989"/>
    </source>
</evidence>
<sequence>MSTEAAGSTPLRRRRPSPARAWHGVATRATPVVVVVLAVLAAWYVAAVAMNADLQRQAFDTAGTADAAWPDFVAGTWSQAHPRLPAPHQIAGEIGRSVFAVAPTSKRSLVYHAGITLEATALGFLLGGLFGFGLSLLVVHAPSLDRGLMPWIVASQTVPIVALAPMIVVILAQVSVTGLLPKAVIAAYLSFFPVAVGMAKGLRSSDPLHVDLMRTYSASRPQVLRLLRLPASLPFLFASLKVGVAASLVGTVVAEVTKSEDGGLGARLLAGSYYGQTVQIWAALLVAALCGAGLVGLVSGVERLVLGRFGGGR</sequence>
<keyword evidence="3" id="KW-1003">Cell membrane</keyword>
<dbReference type="SUPFAM" id="SSF161098">
    <property type="entry name" value="MetI-like"/>
    <property type="match status" value="1"/>
</dbReference>
<feature type="transmembrane region" description="Helical" evidence="7">
    <location>
        <begin position="21"/>
        <end position="46"/>
    </location>
</feature>
<evidence type="ECO:0000256" key="2">
    <source>
        <dbReference type="ARBA" id="ARBA00022448"/>
    </source>
</evidence>
<dbReference type="Proteomes" id="UP000289411">
    <property type="component" value="Unassembled WGS sequence"/>
</dbReference>